<dbReference type="PANTHER" id="PTHR30055:SF151">
    <property type="entry name" value="TRANSCRIPTIONAL REGULATORY PROTEIN"/>
    <property type="match status" value="1"/>
</dbReference>
<dbReference type="InterPro" id="IPR050109">
    <property type="entry name" value="HTH-type_TetR-like_transc_reg"/>
</dbReference>
<evidence type="ECO:0000259" key="5">
    <source>
        <dbReference type="PROSITE" id="PS50977"/>
    </source>
</evidence>
<comment type="caution">
    <text evidence="6">The sequence shown here is derived from an EMBL/GenBank/DDBJ whole genome shotgun (WGS) entry which is preliminary data.</text>
</comment>
<dbReference type="InterPro" id="IPR009057">
    <property type="entry name" value="Homeodomain-like_sf"/>
</dbReference>
<feature type="domain" description="HTH tetR-type" evidence="5">
    <location>
        <begin position="20"/>
        <end position="80"/>
    </location>
</feature>
<keyword evidence="2 4" id="KW-0238">DNA-binding</keyword>
<dbReference type="GO" id="GO:0045892">
    <property type="term" value="P:negative regulation of DNA-templated transcription"/>
    <property type="evidence" value="ECO:0007669"/>
    <property type="project" value="InterPro"/>
</dbReference>
<dbReference type="PROSITE" id="PS50977">
    <property type="entry name" value="HTH_TETR_2"/>
    <property type="match status" value="1"/>
</dbReference>
<gene>
    <name evidence="6" type="ORF">Ani05nite_16670</name>
</gene>
<evidence type="ECO:0000256" key="3">
    <source>
        <dbReference type="ARBA" id="ARBA00023163"/>
    </source>
</evidence>
<dbReference type="Gene3D" id="1.10.357.10">
    <property type="entry name" value="Tetracycline Repressor, domain 2"/>
    <property type="match status" value="1"/>
</dbReference>
<accession>A0A919JCC7</accession>
<dbReference type="EMBL" id="BOMQ01000020">
    <property type="protein sequence ID" value="GIE48133.1"/>
    <property type="molecule type" value="Genomic_DNA"/>
</dbReference>
<reference evidence="6" key="1">
    <citation type="submission" date="2021-01" db="EMBL/GenBank/DDBJ databases">
        <title>Whole genome shotgun sequence of Actinoplanes nipponensis NBRC 14063.</title>
        <authorList>
            <person name="Komaki H."/>
            <person name="Tamura T."/>
        </authorList>
    </citation>
    <scope>NUCLEOTIDE SEQUENCE</scope>
    <source>
        <strain evidence="6">NBRC 14063</strain>
    </source>
</reference>
<dbReference type="SUPFAM" id="SSF48498">
    <property type="entry name" value="Tetracyclin repressor-like, C-terminal domain"/>
    <property type="match status" value="1"/>
</dbReference>
<evidence type="ECO:0000256" key="4">
    <source>
        <dbReference type="PROSITE-ProRule" id="PRU00335"/>
    </source>
</evidence>
<dbReference type="GO" id="GO:0000976">
    <property type="term" value="F:transcription cis-regulatory region binding"/>
    <property type="evidence" value="ECO:0007669"/>
    <property type="project" value="TreeGrafter"/>
</dbReference>
<dbReference type="Gene3D" id="1.10.10.60">
    <property type="entry name" value="Homeodomain-like"/>
    <property type="match status" value="1"/>
</dbReference>
<sequence length="231" mass="24441">MSVEFLWGARAQPTRGPKPALSLESIANAAIAVADAEGLAAVSMQRVAAELGKTKMSLYRYLPGKAELVALMIERAIGEPPVLRAASWRAALTAWSQLLHAAYLRHPWSVDATVGRRPLGPRELGWMESALAALGTGSGLTGAERLDAVAVLAGHARMLAQQAAAQLDEHGMATAMAEVMTLHGDRFPHLTAAMRATAEQGGQDDAFAFGVERILDGLQALVDRRAGSGER</sequence>
<keyword evidence="1" id="KW-0805">Transcription regulation</keyword>
<dbReference type="Pfam" id="PF00440">
    <property type="entry name" value="TetR_N"/>
    <property type="match status" value="1"/>
</dbReference>
<dbReference type="PANTHER" id="PTHR30055">
    <property type="entry name" value="HTH-TYPE TRANSCRIPTIONAL REGULATOR RUTR"/>
    <property type="match status" value="1"/>
</dbReference>
<name>A0A919JCC7_9ACTN</name>
<dbReference type="GO" id="GO:0003700">
    <property type="term" value="F:DNA-binding transcription factor activity"/>
    <property type="evidence" value="ECO:0007669"/>
    <property type="project" value="TreeGrafter"/>
</dbReference>
<dbReference type="Proteomes" id="UP000647172">
    <property type="component" value="Unassembled WGS sequence"/>
</dbReference>
<evidence type="ECO:0000313" key="7">
    <source>
        <dbReference type="Proteomes" id="UP000647172"/>
    </source>
</evidence>
<proteinExistence type="predicted"/>
<dbReference type="InterPro" id="IPR004111">
    <property type="entry name" value="Repressor_TetR_C"/>
</dbReference>
<evidence type="ECO:0000256" key="1">
    <source>
        <dbReference type="ARBA" id="ARBA00023015"/>
    </source>
</evidence>
<dbReference type="AlphaFoldDB" id="A0A919JCC7"/>
<dbReference type="SUPFAM" id="SSF46689">
    <property type="entry name" value="Homeodomain-like"/>
    <property type="match status" value="1"/>
</dbReference>
<evidence type="ECO:0000313" key="6">
    <source>
        <dbReference type="EMBL" id="GIE48133.1"/>
    </source>
</evidence>
<organism evidence="6 7">
    <name type="scientific">Actinoplanes nipponensis</name>
    <dbReference type="NCBI Taxonomy" id="135950"/>
    <lineage>
        <taxon>Bacteria</taxon>
        <taxon>Bacillati</taxon>
        <taxon>Actinomycetota</taxon>
        <taxon>Actinomycetes</taxon>
        <taxon>Micromonosporales</taxon>
        <taxon>Micromonosporaceae</taxon>
        <taxon>Actinoplanes</taxon>
    </lineage>
</organism>
<protein>
    <submittedName>
        <fullName evidence="6">TetR family transcriptional regulator</fullName>
    </submittedName>
</protein>
<evidence type="ECO:0000256" key="2">
    <source>
        <dbReference type="ARBA" id="ARBA00023125"/>
    </source>
</evidence>
<keyword evidence="7" id="KW-1185">Reference proteome</keyword>
<feature type="DNA-binding region" description="H-T-H motif" evidence="4">
    <location>
        <begin position="43"/>
        <end position="62"/>
    </location>
</feature>
<dbReference type="Pfam" id="PF02909">
    <property type="entry name" value="TetR_C_1"/>
    <property type="match status" value="1"/>
</dbReference>
<dbReference type="InterPro" id="IPR036271">
    <property type="entry name" value="Tet_transcr_reg_TetR-rel_C_sf"/>
</dbReference>
<dbReference type="RefSeq" id="WP_203766544.1">
    <property type="nucleotide sequence ID" value="NZ_BOMQ01000020.1"/>
</dbReference>
<keyword evidence="3" id="KW-0804">Transcription</keyword>
<dbReference type="InterPro" id="IPR001647">
    <property type="entry name" value="HTH_TetR"/>
</dbReference>